<name>A0A4Q4TIW5_9PEZI</name>
<keyword evidence="3" id="KW-1185">Reference proteome</keyword>
<dbReference type="EMBL" id="QJNU01000168">
    <property type="protein sequence ID" value="RYP05510.1"/>
    <property type="molecule type" value="Genomic_DNA"/>
</dbReference>
<feature type="signal peptide" evidence="1">
    <location>
        <begin position="1"/>
        <end position="19"/>
    </location>
</feature>
<gene>
    <name evidence="2" type="ORF">DL764_003770</name>
</gene>
<evidence type="ECO:0000256" key="1">
    <source>
        <dbReference type="SAM" id="SignalP"/>
    </source>
</evidence>
<evidence type="ECO:0000313" key="3">
    <source>
        <dbReference type="Proteomes" id="UP000293360"/>
    </source>
</evidence>
<evidence type="ECO:0000313" key="2">
    <source>
        <dbReference type="EMBL" id="RYP05510.1"/>
    </source>
</evidence>
<reference evidence="2 3" key="1">
    <citation type="submission" date="2018-06" db="EMBL/GenBank/DDBJ databases">
        <title>Complete Genomes of Monosporascus.</title>
        <authorList>
            <person name="Robinson A.J."/>
            <person name="Natvig D.O."/>
        </authorList>
    </citation>
    <scope>NUCLEOTIDE SEQUENCE [LARGE SCALE GENOMIC DNA]</scope>
    <source>
        <strain evidence="2 3">CBS 110550</strain>
    </source>
</reference>
<comment type="caution">
    <text evidence="2">The sequence shown here is derived from an EMBL/GenBank/DDBJ whole genome shotgun (WGS) entry which is preliminary data.</text>
</comment>
<feature type="chain" id="PRO_5020233393" evidence="1">
    <location>
        <begin position="20"/>
        <end position="111"/>
    </location>
</feature>
<sequence>MQFASTFAAILTLGLGSSAASVETRQGAVARLDTYGTRGCAGLPNFPVEIPRSAAGQCGSYTGALQSVRLQSLSDPACMVTVYAGAGCTGTSTVVALNSCAASGQSYKLTC</sequence>
<dbReference type="OrthoDB" id="4681486at2759"/>
<dbReference type="AlphaFoldDB" id="A0A4Q4TIW5"/>
<protein>
    <submittedName>
        <fullName evidence="2">Uncharacterized protein</fullName>
    </submittedName>
</protein>
<dbReference type="Proteomes" id="UP000293360">
    <property type="component" value="Unassembled WGS sequence"/>
</dbReference>
<proteinExistence type="predicted"/>
<organism evidence="2 3">
    <name type="scientific">Monosporascus ibericus</name>
    <dbReference type="NCBI Taxonomy" id="155417"/>
    <lineage>
        <taxon>Eukaryota</taxon>
        <taxon>Fungi</taxon>
        <taxon>Dikarya</taxon>
        <taxon>Ascomycota</taxon>
        <taxon>Pezizomycotina</taxon>
        <taxon>Sordariomycetes</taxon>
        <taxon>Xylariomycetidae</taxon>
        <taxon>Xylariales</taxon>
        <taxon>Xylariales incertae sedis</taxon>
        <taxon>Monosporascus</taxon>
    </lineage>
</organism>
<accession>A0A4Q4TIW5</accession>
<keyword evidence="1" id="KW-0732">Signal</keyword>